<evidence type="ECO:0008006" key="5">
    <source>
        <dbReference type="Google" id="ProtNLM"/>
    </source>
</evidence>
<dbReference type="PROSITE" id="PS51257">
    <property type="entry name" value="PROKAR_LIPOPROTEIN"/>
    <property type="match status" value="1"/>
</dbReference>
<dbReference type="PROSITE" id="PS50005">
    <property type="entry name" value="TPR"/>
    <property type="match status" value="2"/>
</dbReference>
<gene>
    <name evidence="4" type="ORF">AVDCRST_MAG42-705</name>
</gene>
<dbReference type="SUPFAM" id="SSF48452">
    <property type="entry name" value="TPR-like"/>
    <property type="match status" value="3"/>
</dbReference>
<dbReference type="InterPro" id="IPR019734">
    <property type="entry name" value="TPR_rpt"/>
</dbReference>
<feature type="repeat" description="TPR" evidence="3">
    <location>
        <begin position="384"/>
        <end position="417"/>
    </location>
</feature>
<evidence type="ECO:0000256" key="3">
    <source>
        <dbReference type="PROSITE-ProRule" id="PRU00339"/>
    </source>
</evidence>
<protein>
    <recommendedName>
        <fullName evidence="5">Tetratricopeptide repeat protein</fullName>
    </recommendedName>
</protein>
<dbReference type="PANTHER" id="PTHR44858:SF1">
    <property type="entry name" value="UDP-N-ACETYLGLUCOSAMINE--PEPTIDE N-ACETYLGLUCOSAMINYLTRANSFERASE SPINDLY-RELATED"/>
    <property type="match status" value="1"/>
</dbReference>
<reference evidence="4" key="1">
    <citation type="submission" date="2020-02" db="EMBL/GenBank/DDBJ databases">
        <authorList>
            <person name="Meier V. D."/>
        </authorList>
    </citation>
    <scope>NUCLEOTIDE SEQUENCE</scope>
    <source>
        <strain evidence="4">AVDCRST_MAG42</strain>
    </source>
</reference>
<dbReference type="InterPro" id="IPR050498">
    <property type="entry name" value="Ycf3"/>
</dbReference>
<evidence type="ECO:0000256" key="2">
    <source>
        <dbReference type="ARBA" id="ARBA00022803"/>
    </source>
</evidence>
<sequence>MRFLALVLTLSATAACNRGPSAEEKALRAELRKALRDRSYDRAVALAHQVVSSSPQDNGAWERLIRAQLGKGDVAEAKQSISEWRSTVAHPSPKLDEFAGDVAYKEHDHAAALREWAKVLAADPHNARLLRKSARAHRAREQWTEEEAALTALLALKDDAAARMQRALNRRRQHRWSDALEDFRRAQELDPGDPDVRRGARVFERLGKFLAEIRKLDARIATRPEDDQLLADRALLFLRSEDAELALQDATSAAKLAGWTVRPRLFQAIALIDLGRAAECERLGVDARLGLDRLSAEFLETISRLDAEISVERNNAQLYITRAWQLNEVGQPTLAIADAETALQHDPKSAGAYIERSYALTKLGRLGEAFEGITRATDLGGSESTAWHYRGELEMARGDHAAAIESLTRALALEQSPAVLQKRAECYQQVGLIVKAEEDRRAYDEMSARGLN</sequence>
<keyword evidence="1" id="KW-0677">Repeat</keyword>
<feature type="repeat" description="TPR" evidence="3">
    <location>
        <begin position="160"/>
        <end position="193"/>
    </location>
</feature>
<evidence type="ECO:0000313" key="4">
    <source>
        <dbReference type="EMBL" id="CAA9223591.1"/>
    </source>
</evidence>
<dbReference type="InterPro" id="IPR011990">
    <property type="entry name" value="TPR-like_helical_dom_sf"/>
</dbReference>
<dbReference type="SMART" id="SM00028">
    <property type="entry name" value="TPR"/>
    <property type="match status" value="4"/>
</dbReference>
<accession>A0A6J4HHQ5</accession>
<dbReference type="Pfam" id="PF13432">
    <property type="entry name" value="TPR_16"/>
    <property type="match status" value="3"/>
</dbReference>
<dbReference type="AlphaFoldDB" id="A0A6J4HHQ5"/>
<evidence type="ECO:0000256" key="1">
    <source>
        <dbReference type="ARBA" id="ARBA00022737"/>
    </source>
</evidence>
<dbReference type="EMBL" id="CADCTA010000043">
    <property type="protein sequence ID" value="CAA9223591.1"/>
    <property type="molecule type" value="Genomic_DNA"/>
</dbReference>
<dbReference type="PANTHER" id="PTHR44858">
    <property type="entry name" value="TETRATRICOPEPTIDE REPEAT PROTEIN 6"/>
    <property type="match status" value="1"/>
</dbReference>
<name>A0A6J4HHQ5_9BACT</name>
<dbReference type="Gene3D" id="1.25.40.10">
    <property type="entry name" value="Tetratricopeptide repeat domain"/>
    <property type="match status" value="4"/>
</dbReference>
<organism evidence="4">
    <name type="scientific">uncultured Chthoniobacterales bacterium</name>
    <dbReference type="NCBI Taxonomy" id="1836801"/>
    <lineage>
        <taxon>Bacteria</taxon>
        <taxon>Pseudomonadati</taxon>
        <taxon>Verrucomicrobiota</taxon>
        <taxon>Spartobacteria</taxon>
        <taxon>Chthoniobacterales</taxon>
        <taxon>environmental samples</taxon>
    </lineage>
</organism>
<proteinExistence type="predicted"/>
<keyword evidence="2 3" id="KW-0802">TPR repeat</keyword>